<name>A0A139A5L1_GONPJ</name>
<sequence length="228" mass="25902">MPVRSAHEKLPWWIYFVDLPEAVPLTATIGATVWFVKSPYGALVLKHLKVKFPDKGKMAYEMIFTTKAKVSATVVFSLLILCTLLDALKWPKFLYQFKLQLTNWVYNRYINWPAYTRSGAIETIDEVPTVKDAARDVLIAEACSGFTFPTGSCINPASRSGLTRTTTCTKPRSQQQAHGLYSGFPLFDWLFGTGTEYFQWRLEYFKTHQWITNLPLKGVSEEALKALG</sequence>
<keyword evidence="1" id="KW-1133">Transmembrane helix</keyword>
<evidence type="ECO:0000313" key="2">
    <source>
        <dbReference type="EMBL" id="KXS11755.1"/>
    </source>
</evidence>
<dbReference type="AlphaFoldDB" id="A0A139A5L1"/>
<reference evidence="2 3" key="1">
    <citation type="journal article" date="2015" name="Genome Biol. Evol.">
        <title>Phylogenomic analyses indicate that early fungi evolved digesting cell walls of algal ancestors of land plants.</title>
        <authorList>
            <person name="Chang Y."/>
            <person name="Wang S."/>
            <person name="Sekimoto S."/>
            <person name="Aerts A.L."/>
            <person name="Choi C."/>
            <person name="Clum A."/>
            <person name="LaButti K.M."/>
            <person name="Lindquist E.A."/>
            <person name="Yee Ngan C."/>
            <person name="Ohm R.A."/>
            <person name="Salamov A.A."/>
            <person name="Grigoriev I.V."/>
            <person name="Spatafora J.W."/>
            <person name="Berbee M.L."/>
        </authorList>
    </citation>
    <scope>NUCLEOTIDE SEQUENCE [LARGE SCALE GENOMIC DNA]</scope>
    <source>
        <strain evidence="2 3">JEL478</strain>
    </source>
</reference>
<feature type="transmembrane region" description="Helical" evidence="1">
    <location>
        <begin position="12"/>
        <end position="36"/>
    </location>
</feature>
<organism evidence="2 3">
    <name type="scientific">Gonapodya prolifera (strain JEL478)</name>
    <name type="common">Monoblepharis prolifera</name>
    <dbReference type="NCBI Taxonomy" id="1344416"/>
    <lineage>
        <taxon>Eukaryota</taxon>
        <taxon>Fungi</taxon>
        <taxon>Fungi incertae sedis</taxon>
        <taxon>Chytridiomycota</taxon>
        <taxon>Chytridiomycota incertae sedis</taxon>
        <taxon>Monoblepharidomycetes</taxon>
        <taxon>Monoblepharidales</taxon>
        <taxon>Gonapodyaceae</taxon>
        <taxon>Gonapodya</taxon>
    </lineage>
</organism>
<proteinExistence type="predicted"/>
<keyword evidence="1" id="KW-0472">Membrane</keyword>
<evidence type="ECO:0000256" key="1">
    <source>
        <dbReference type="SAM" id="Phobius"/>
    </source>
</evidence>
<feature type="transmembrane region" description="Helical" evidence="1">
    <location>
        <begin position="70"/>
        <end position="88"/>
    </location>
</feature>
<keyword evidence="3" id="KW-1185">Reference proteome</keyword>
<dbReference type="EMBL" id="KQ965797">
    <property type="protein sequence ID" value="KXS11755.1"/>
    <property type="molecule type" value="Genomic_DNA"/>
</dbReference>
<protein>
    <submittedName>
        <fullName evidence="2">Uncharacterized protein</fullName>
    </submittedName>
</protein>
<dbReference type="Proteomes" id="UP000070544">
    <property type="component" value="Unassembled WGS sequence"/>
</dbReference>
<accession>A0A139A5L1</accession>
<gene>
    <name evidence="2" type="ORF">M427DRAFT_504233</name>
</gene>
<evidence type="ECO:0000313" key="3">
    <source>
        <dbReference type="Proteomes" id="UP000070544"/>
    </source>
</evidence>
<dbReference type="OrthoDB" id="408954at2759"/>
<keyword evidence="1" id="KW-0812">Transmembrane</keyword>